<evidence type="ECO:0000256" key="1">
    <source>
        <dbReference type="ARBA" id="ARBA00006700"/>
    </source>
</evidence>
<sequence length="82" mass="8881">MPSSSPSTSKSATKITEDTTQLVFTVDVKVNQDQSKQAVKTFYDINMAKVNTLIRPEGGKKAYVQLAPDYDASDAANKIGII</sequence>
<dbReference type="InterPro" id="IPR012677">
    <property type="entry name" value="Nucleotide-bd_a/b_plait_sf"/>
</dbReference>
<dbReference type="GO" id="GO:0003735">
    <property type="term" value="F:structural constituent of ribosome"/>
    <property type="evidence" value="ECO:0007669"/>
    <property type="project" value="InterPro"/>
</dbReference>
<keyword evidence="3" id="KW-0687">Ribonucleoprotein</keyword>
<dbReference type="SUPFAM" id="SSF54189">
    <property type="entry name" value="Ribosomal proteins S24e, L23 and L15e"/>
    <property type="match status" value="1"/>
</dbReference>
<dbReference type="AlphaFoldDB" id="A0A6B0RM13"/>
<dbReference type="PANTHER" id="PTHR11620">
    <property type="entry name" value="60S RIBOSOMAL PROTEIN L23A"/>
    <property type="match status" value="1"/>
</dbReference>
<gene>
    <name evidence="4" type="ORF">E5288_WYG019979</name>
</gene>
<dbReference type="Proteomes" id="UP000322234">
    <property type="component" value="Unassembled WGS sequence"/>
</dbReference>
<evidence type="ECO:0000256" key="2">
    <source>
        <dbReference type="ARBA" id="ARBA00022980"/>
    </source>
</evidence>
<evidence type="ECO:0000313" key="4">
    <source>
        <dbReference type="EMBL" id="MXQ89024.1"/>
    </source>
</evidence>
<dbReference type="GO" id="GO:0006412">
    <property type="term" value="P:translation"/>
    <property type="evidence" value="ECO:0007669"/>
    <property type="project" value="InterPro"/>
</dbReference>
<evidence type="ECO:0000256" key="3">
    <source>
        <dbReference type="ARBA" id="ARBA00023274"/>
    </source>
</evidence>
<dbReference type="Pfam" id="PF00276">
    <property type="entry name" value="Ribosomal_L23"/>
    <property type="match status" value="1"/>
</dbReference>
<dbReference type="InterPro" id="IPR013025">
    <property type="entry name" value="Ribosomal_uL23-like"/>
</dbReference>
<comment type="caution">
    <text evidence="4">The sequence shown here is derived from an EMBL/GenBank/DDBJ whole genome shotgun (WGS) entry which is preliminary data.</text>
</comment>
<organism evidence="4 5">
    <name type="scientific">Bos mutus</name>
    <name type="common">wild yak</name>
    <dbReference type="NCBI Taxonomy" id="72004"/>
    <lineage>
        <taxon>Eukaryota</taxon>
        <taxon>Metazoa</taxon>
        <taxon>Chordata</taxon>
        <taxon>Craniata</taxon>
        <taxon>Vertebrata</taxon>
        <taxon>Euteleostomi</taxon>
        <taxon>Mammalia</taxon>
        <taxon>Eutheria</taxon>
        <taxon>Laurasiatheria</taxon>
        <taxon>Artiodactyla</taxon>
        <taxon>Ruminantia</taxon>
        <taxon>Pecora</taxon>
        <taxon>Bovidae</taxon>
        <taxon>Bovinae</taxon>
        <taxon>Bos</taxon>
    </lineage>
</organism>
<evidence type="ECO:0008006" key="6">
    <source>
        <dbReference type="Google" id="ProtNLM"/>
    </source>
</evidence>
<proteinExistence type="inferred from homology"/>
<comment type="similarity">
    <text evidence="1">Belongs to the universal ribosomal protein uL23 family.</text>
</comment>
<accession>A0A6B0RM13</accession>
<keyword evidence="2" id="KW-0689">Ribosomal protein</keyword>
<dbReference type="InterPro" id="IPR012678">
    <property type="entry name" value="Ribosomal_uL23/eL15/eS24_sf"/>
</dbReference>
<dbReference type="Gene3D" id="3.30.70.330">
    <property type="match status" value="1"/>
</dbReference>
<protein>
    <recommendedName>
        <fullName evidence="6">Ribosomal protein L23/L25 N-terminal domain-containing protein</fullName>
    </recommendedName>
</protein>
<reference evidence="4" key="1">
    <citation type="submission" date="2019-10" db="EMBL/GenBank/DDBJ databases">
        <title>The sequence and de novo assembly of the wild yak genome.</title>
        <authorList>
            <person name="Liu Y."/>
        </authorList>
    </citation>
    <scope>NUCLEOTIDE SEQUENCE [LARGE SCALE GENOMIC DNA]</scope>
    <source>
        <strain evidence="4">WY2019</strain>
    </source>
</reference>
<name>A0A6B0RM13_9CETA</name>
<dbReference type="EMBL" id="VBQZ03000051">
    <property type="protein sequence ID" value="MXQ89024.1"/>
    <property type="molecule type" value="Genomic_DNA"/>
</dbReference>
<keyword evidence="5" id="KW-1185">Reference proteome</keyword>
<dbReference type="GO" id="GO:0044391">
    <property type="term" value="C:ribosomal subunit"/>
    <property type="evidence" value="ECO:0007669"/>
    <property type="project" value="UniProtKB-ARBA"/>
</dbReference>
<evidence type="ECO:0000313" key="5">
    <source>
        <dbReference type="Proteomes" id="UP000322234"/>
    </source>
</evidence>